<protein>
    <submittedName>
        <fullName evidence="1">Uncharacterized protein</fullName>
    </submittedName>
</protein>
<dbReference type="RefSeq" id="WP_238206915.1">
    <property type="nucleotide sequence ID" value="NZ_BPQE01000031.1"/>
</dbReference>
<evidence type="ECO:0000313" key="2">
    <source>
        <dbReference type="Proteomes" id="UP001231124"/>
    </source>
</evidence>
<dbReference type="Proteomes" id="UP001231124">
    <property type="component" value="Unassembled WGS sequence"/>
</dbReference>
<organism evidence="1 2">
    <name type="scientific">Methylobacterium aerolatum</name>
    <dbReference type="NCBI Taxonomy" id="418708"/>
    <lineage>
        <taxon>Bacteria</taxon>
        <taxon>Pseudomonadati</taxon>
        <taxon>Pseudomonadota</taxon>
        <taxon>Alphaproteobacteria</taxon>
        <taxon>Hyphomicrobiales</taxon>
        <taxon>Methylobacteriaceae</taxon>
        <taxon>Methylobacterium</taxon>
    </lineage>
</organism>
<comment type="caution">
    <text evidence="1">The sequence shown here is derived from an EMBL/GenBank/DDBJ whole genome shotgun (WGS) entry which is preliminary data.</text>
</comment>
<keyword evidence="2" id="KW-1185">Reference proteome</keyword>
<accession>A0ABU0HY06</accession>
<dbReference type="EMBL" id="JAUSVP010000004">
    <property type="protein sequence ID" value="MDQ0447228.1"/>
    <property type="molecule type" value="Genomic_DNA"/>
</dbReference>
<proteinExistence type="predicted"/>
<name>A0ABU0HY06_9HYPH</name>
<gene>
    <name evidence="1" type="ORF">QO012_001724</name>
</gene>
<evidence type="ECO:0000313" key="1">
    <source>
        <dbReference type="EMBL" id="MDQ0447228.1"/>
    </source>
</evidence>
<sequence>MADTANEPMYYGLTLAQFRERIKKLATEKGLKGEKLERVAAQALDMIPTIRLDEASQR</sequence>
<reference evidence="1 2" key="1">
    <citation type="submission" date="2023-07" db="EMBL/GenBank/DDBJ databases">
        <title>Genomic Encyclopedia of Type Strains, Phase IV (KMG-IV): sequencing the most valuable type-strain genomes for metagenomic binning, comparative biology and taxonomic classification.</title>
        <authorList>
            <person name="Goeker M."/>
        </authorList>
    </citation>
    <scope>NUCLEOTIDE SEQUENCE [LARGE SCALE GENOMIC DNA]</scope>
    <source>
        <strain evidence="1 2">DSM 19013</strain>
    </source>
</reference>